<dbReference type="AlphaFoldDB" id="A0AAV1FMB8"/>
<dbReference type="InterPro" id="IPR001277">
    <property type="entry name" value="CXCR4/ACKR2"/>
</dbReference>
<feature type="transmembrane region" description="Helical" evidence="14">
    <location>
        <begin position="42"/>
        <end position="67"/>
    </location>
</feature>
<evidence type="ECO:0000256" key="9">
    <source>
        <dbReference type="ARBA" id="ARBA00023157"/>
    </source>
</evidence>
<evidence type="ECO:0000256" key="6">
    <source>
        <dbReference type="ARBA" id="ARBA00022989"/>
    </source>
</evidence>
<feature type="transmembrane region" description="Helical" evidence="14">
    <location>
        <begin position="199"/>
        <end position="221"/>
    </location>
</feature>
<evidence type="ECO:0000256" key="14">
    <source>
        <dbReference type="SAM" id="Phobius"/>
    </source>
</evidence>
<dbReference type="GO" id="GO:0019722">
    <property type="term" value="P:calcium-mediated signaling"/>
    <property type="evidence" value="ECO:0007669"/>
    <property type="project" value="TreeGrafter"/>
</dbReference>
<evidence type="ECO:0000256" key="2">
    <source>
        <dbReference type="ARBA" id="ARBA00004651"/>
    </source>
</evidence>
<dbReference type="GO" id="GO:0009897">
    <property type="term" value="C:external side of plasma membrane"/>
    <property type="evidence" value="ECO:0007669"/>
    <property type="project" value="TreeGrafter"/>
</dbReference>
<keyword evidence="4 13" id="KW-0812">Transmembrane</keyword>
<evidence type="ECO:0000256" key="3">
    <source>
        <dbReference type="ARBA" id="ARBA00022475"/>
    </source>
</evidence>
<evidence type="ECO:0000313" key="16">
    <source>
        <dbReference type="EMBL" id="CAJ1061764.1"/>
    </source>
</evidence>
<keyword evidence="7 13" id="KW-0297">G-protein coupled receptor</keyword>
<feature type="transmembrane region" description="Helical" evidence="14">
    <location>
        <begin position="242"/>
        <end position="266"/>
    </location>
</feature>
<dbReference type="GO" id="GO:0016493">
    <property type="term" value="F:C-C chemokine receptor activity"/>
    <property type="evidence" value="ECO:0007669"/>
    <property type="project" value="TreeGrafter"/>
</dbReference>
<evidence type="ECO:0000256" key="7">
    <source>
        <dbReference type="ARBA" id="ARBA00023040"/>
    </source>
</evidence>
<dbReference type="CDD" id="cd14984">
    <property type="entry name" value="7tmA_Chemokine_R"/>
    <property type="match status" value="1"/>
</dbReference>
<dbReference type="GO" id="GO:0005769">
    <property type="term" value="C:early endosome"/>
    <property type="evidence" value="ECO:0007669"/>
    <property type="project" value="UniProtKB-SubCell"/>
</dbReference>
<keyword evidence="5" id="KW-0967">Endosome</keyword>
<dbReference type="PANTHER" id="PTHR10489">
    <property type="entry name" value="CELL ADHESION MOLECULE"/>
    <property type="match status" value="1"/>
</dbReference>
<dbReference type="Proteomes" id="UP001178508">
    <property type="component" value="Chromosome 8"/>
</dbReference>
<evidence type="ECO:0000256" key="1">
    <source>
        <dbReference type="ARBA" id="ARBA00004412"/>
    </source>
</evidence>
<dbReference type="InterPro" id="IPR050119">
    <property type="entry name" value="CCR1-9-like"/>
</dbReference>
<dbReference type="GO" id="GO:0019957">
    <property type="term" value="F:C-C chemokine binding"/>
    <property type="evidence" value="ECO:0007669"/>
    <property type="project" value="TreeGrafter"/>
</dbReference>
<gene>
    <name evidence="16" type="ORF">XNOV1_A000735</name>
</gene>
<keyword evidence="10 13" id="KW-0675">Receptor</keyword>
<dbReference type="Pfam" id="PF00001">
    <property type="entry name" value="7tm_1"/>
    <property type="match status" value="1"/>
</dbReference>
<evidence type="ECO:0000256" key="4">
    <source>
        <dbReference type="ARBA" id="ARBA00022692"/>
    </source>
</evidence>
<feature type="transmembrane region" description="Helical" evidence="14">
    <location>
        <begin position="79"/>
        <end position="102"/>
    </location>
</feature>
<keyword evidence="3" id="KW-1003">Cell membrane</keyword>
<feature type="transmembrane region" description="Helical" evidence="14">
    <location>
        <begin position="153"/>
        <end position="179"/>
    </location>
</feature>
<evidence type="ECO:0000256" key="10">
    <source>
        <dbReference type="ARBA" id="ARBA00023170"/>
    </source>
</evidence>
<evidence type="ECO:0000256" key="11">
    <source>
        <dbReference type="ARBA" id="ARBA00023180"/>
    </source>
</evidence>
<keyword evidence="11" id="KW-0325">Glycoprotein</keyword>
<keyword evidence="12 13" id="KW-0807">Transducer</keyword>
<keyword evidence="6 14" id="KW-1133">Transmembrane helix</keyword>
<keyword evidence="8 14" id="KW-0472">Membrane</keyword>
<dbReference type="GO" id="GO:0060326">
    <property type="term" value="P:cell chemotaxis"/>
    <property type="evidence" value="ECO:0007669"/>
    <property type="project" value="TreeGrafter"/>
</dbReference>
<dbReference type="Gene3D" id="1.20.1070.10">
    <property type="entry name" value="Rhodopsin 7-helix transmembrane proteins"/>
    <property type="match status" value="1"/>
</dbReference>
<sequence length="356" mass="40438">MSGYEANTTTTMAYDYSSYYGLSEEDDFAPCKLTELRDFGRIFLPTVYSLVFILGFIGNALVLCVLLKHRNQTSLTDICLLNLAVSDLLFVFTLPFWSSFVVAGQWTFGNFMCSFASGSHSTGFYCSIFCIVVMTIERYMAIIHAHRMAHLRTVRAGVVLSVVMWMLSFGVSLPVFIFTKVNESDLTCSYDTQSGVWRHYHVFTANILGLFIPLLVMVFCYSRIIPIVMKMKSMKKHRVVKLIISIMVVFFLFWGPYNISLLLNFMKSKLPGDVCTLEKNLRLSTTVTETFAYIHCCLNPIIYAFVGQKFMKRVLKLLKNCIPCIPSTYTSDLSSDSYRKSSAISRSSEITSTFVK</sequence>
<keyword evidence="17" id="KW-1185">Reference proteome</keyword>
<evidence type="ECO:0000259" key="15">
    <source>
        <dbReference type="PROSITE" id="PS50262"/>
    </source>
</evidence>
<comment type="similarity">
    <text evidence="13">Belongs to the G-protein coupled receptor 1 family.</text>
</comment>
<feature type="domain" description="G-protein coupled receptors family 1 profile" evidence="15">
    <location>
        <begin position="58"/>
        <end position="303"/>
    </location>
</feature>
<organism evidence="16 17">
    <name type="scientific">Xyrichtys novacula</name>
    <name type="common">Pearly razorfish</name>
    <name type="synonym">Hemipteronotus novacula</name>
    <dbReference type="NCBI Taxonomy" id="13765"/>
    <lineage>
        <taxon>Eukaryota</taxon>
        <taxon>Metazoa</taxon>
        <taxon>Chordata</taxon>
        <taxon>Craniata</taxon>
        <taxon>Vertebrata</taxon>
        <taxon>Euteleostomi</taxon>
        <taxon>Actinopterygii</taxon>
        <taxon>Neopterygii</taxon>
        <taxon>Teleostei</taxon>
        <taxon>Neoteleostei</taxon>
        <taxon>Acanthomorphata</taxon>
        <taxon>Eupercaria</taxon>
        <taxon>Labriformes</taxon>
        <taxon>Labridae</taxon>
        <taxon>Xyrichtys</taxon>
    </lineage>
</organism>
<dbReference type="InterPro" id="IPR000355">
    <property type="entry name" value="Chemokine_rcpt"/>
</dbReference>
<dbReference type="PRINTS" id="PR00657">
    <property type="entry name" value="CCCHEMOKINER"/>
</dbReference>
<feature type="transmembrane region" description="Helical" evidence="14">
    <location>
        <begin position="122"/>
        <end position="141"/>
    </location>
</feature>
<evidence type="ECO:0000256" key="5">
    <source>
        <dbReference type="ARBA" id="ARBA00022753"/>
    </source>
</evidence>
<dbReference type="GO" id="GO:0006955">
    <property type="term" value="P:immune response"/>
    <property type="evidence" value="ECO:0007669"/>
    <property type="project" value="TreeGrafter"/>
</dbReference>
<reference evidence="16" key="1">
    <citation type="submission" date="2023-08" db="EMBL/GenBank/DDBJ databases">
        <authorList>
            <person name="Alioto T."/>
            <person name="Alioto T."/>
            <person name="Gomez Garrido J."/>
        </authorList>
    </citation>
    <scope>NUCLEOTIDE SEQUENCE</scope>
</reference>
<dbReference type="GO" id="GO:0007204">
    <property type="term" value="P:positive regulation of cytosolic calcium ion concentration"/>
    <property type="evidence" value="ECO:0007669"/>
    <property type="project" value="TreeGrafter"/>
</dbReference>
<dbReference type="InterPro" id="IPR000276">
    <property type="entry name" value="GPCR_Rhodpsn"/>
</dbReference>
<dbReference type="InterPro" id="IPR017452">
    <property type="entry name" value="GPCR_Rhodpsn_7TM"/>
</dbReference>
<accession>A0AAV1FMB8</accession>
<dbReference type="PRINTS" id="PR00237">
    <property type="entry name" value="GPCRRHODOPSN"/>
</dbReference>
<comment type="subcellular location">
    <subcellularLocation>
        <location evidence="2">Cell membrane</location>
        <topology evidence="2">Multi-pass membrane protein</topology>
    </subcellularLocation>
    <subcellularLocation>
        <location evidence="1">Early endosome</location>
    </subcellularLocation>
</comment>
<dbReference type="EMBL" id="OY660871">
    <property type="protein sequence ID" value="CAJ1061764.1"/>
    <property type="molecule type" value="Genomic_DNA"/>
</dbReference>
<dbReference type="PANTHER" id="PTHR10489:SF686">
    <property type="entry name" value="C-C CHEMOKINE RECEPTOR TYPE 5"/>
    <property type="match status" value="1"/>
</dbReference>
<dbReference type="PROSITE" id="PS50262">
    <property type="entry name" value="G_PROTEIN_RECEP_F1_2"/>
    <property type="match status" value="1"/>
</dbReference>
<feature type="transmembrane region" description="Helical" evidence="14">
    <location>
        <begin position="286"/>
        <end position="306"/>
    </location>
</feature>
<evidence type="ECO:0000313" key="17">
    <source>
        <dbReference type="Proteomes" id="UP001178508"/>
    </source>
</evidence>
<dbReference type="PRINTS" id="PR00645">
    <property type="entry name" value="CXCCHMKINER4"/>
</dbReference>
<protein>
    <submittedName>
        <fullName evidence="16">C-C chemokine receptor type 4</fullName>
    </submittedName>
</protein>
<evidence type="ECO:0000256" key="12">
    <source>
        <dbReference type="ARBA" id="ARBA00023224"/>
    </source>
</evidence>
<evidence type="ECO:0000256" key="8">
    <source>
        <dbReference type="ARBA" id="ARBA00023136"/>
    </source>
</evidence>
<dbReference type="PROSITE" id="PS00237">
    <property type="entry name" value="G_PROTEIN_RECEP_F1_1"/>
    <property type="match status" value="1"/>
</dbReference>
<evidence type="ECO:0000256" key="13">
    <source>
        <dbReference type="RuleBase" id="RU000688"/>
    </source>
</evidence>
<proteinExistence type="inferred from homology"/>
<name>A0AAV1FMB8_XYRNO</name>
<dbReference type="SUPFAM" id="SSF81321">
    <property type="entry name" value="Family A G protein-coupled receptor-like"/>
    <property type="match status" value="1"/>
</dbReference>
<keyword evidence="9" id="KW-1015">Disulfide bond</keyword>